<dbReference type="InterPro" id="IPR003758">
    <property type="entry name" value="LpxK"/>
</dbReference>
<dbReference type="Proteomes" id="UP000006327">
    <property type="component" value="Unassembled WGS sequence"/>
</dbReference>
<comment type="catalytic activity">
    <reaction evidence="13">
        <text>a lipid A disaccharide + ATP = a lipid IVA + ADP + H(+)</text>
        <dbReference type="Rhea" id="RHEA:67840"/>
        <dbReference type="ChEBI" id="CHEBI:15378"/>
        <dbReference type="ChEBI" id="CHEBI:30616"/>
        <dbReference type="ChEBI" id="CHEBI:176343"/>
        <dbReference type="ChEBI" id="CHEBI:176425"/>
        <dbReference type="ChEBI" id="CHEBI:456216"/>
        <dbReference type="EC" id="2.7.1.130"/>
    </reaction>
</comment>
<keyword evidence="5 13" id="KW-0444">Lipid biosynthesis</keyword>
<evidence type="ECO:0000313" key="16">
    <source>
        <dbReference type="Proteomes" id="UP000006327"/>
    </source>
</evidence>
<evidence type="ECO:0000313" key="15">
    <source>
        <dbReference type="EMBL" id="GAC18218.1"/>
    </source>
</evidence>
<dbReference type="EMBL" id="BAEO01000015">
    <property type="protein sequence ID" value="GAC18218.1"/>
    <property type="molecule type" value="Genomic_DNA"/>
</dbReference>
<evidence type="ECO:0000256" key="6">
    <source>
        <dbReference type="ARBA" id="ARBA00022556"/>
    </source>
</evidence>
<comment type="caution">
    <text evidence="15">The sequence shown here is derived from an EMBL/GenBank/DDBJ whole genome shotgun (WGS) entry which is preliminary data.</text>
</comment>
<evidence type="ECO:0000256" key="5">
    <source>
        <dbReference type="ARBA" id="ARBA00022516"/>
    </source>
</evidence>
<evidence type="ECO:0000256" key="12">
    <source>
        <dbReference type="ARBA" id="ARBA00029757"/>
    </source>
</evidence>
<evidence type="ECO:0000256" key="1">
    <source>
        <dbReference type="ARBA" id="ARBA00002274"/>
    </source>
</evidence>
<evidence type="ECO:0000256" key="7">
    <source>
        <dbReference type="ARBA" id="ARBA00022679"/>
    </source>
</evidence>
<dbReference type="InterPro" id="IPR027417">
    <property type="entry name" value="P-loop_NTPase"/>
</dbReference>
<dbReference type="PANTHER" id="PTHR42724:SF1">
    <property type="entry name" value="TETRAACYLDISACCHARIDE 4'-KINASE, MITOCHONDRIAL-RELATED"/>
    <property type="match status" value="1"/>
</dbReference>
<dbReference type="GO" id="GO:0005524">
    <property type="term" value="F:ATP binding"/>
    <property type="evidence" value="ECO:0007669"/>
    <property type="project" value="UniProtKB-UniRule"/>
</dbReference>
<dbReference type="GO" id="GO:0009029">
    <property type="term" value="F:lipid-A 4'-kinase activity"/>
    <property type="evidence" value="ECO:0007669"/>
    <property type="project" value="UniProtKB-UniRule"/>
</dbReference>
<sequence length="330" mass="36921">MWYSPSWYHWPIIILLLPLTALFWLLSALRRSLFRLYIKPSVDIPIPVIVVGNISVGGNGKTPLVVYLAKRLRQKGYHPGVLSRGYGGKNAIYPMTVEQSSIVEVAGDEAILMRRHINCPLVIDPIRARGAMELVDKHKCDVIICDDGLQHYALNRDVEIVVMDGQRRCGNKLLLPAGPLREGLWRLDSVDFLVLNGGTVTNSEYLMSLEAGQLINVKHPNKSLSINSLSSPVTAIAGIGNPQRFFTLLEKKQVKLKTQISFIDHHVFSENDIPSSTVIMTEKDAVKCTQIAHDDCWYLPVSASLTSQFESQLLQKLKQVAADKKQSKRK</sequence>
<keyword evidence="14" id="KW-0472">Membrane</keyword>
<dbReference type="UniPathway" id="UPA00359">
    <property type="reaction ID" value="UER00482"/>
</dbReference>
<keyword evidence="14" id="KW-1133">Transmembrane helix</keyword>
<evidence type="ECO:0000256" key="8">
    <source>
        <dbReference type="ARBA" id="ARBA00022741"/>
    </source>
</evidence>
<dbReference type="AlphaFoldDB" id="K6YNJ9"/>
<feature type="binding site" evidence="13">
    <location>
        <begin position="55"/>
        <end position="62"/>
    </location>
    <ligand>
        <name>ATP</name>
        <dbReference type="ChEBI" id="CHEBI:30616"/>
    </ligand>
</feature>
<dbReference type="STRING" id="493475.GARC_1238"/>
<keyword evidence="8 13" id="KW-0547">Nucleotide-binding</keyword>
<dbReference type="SUPFAM" id="SSF52540">
    <property type="entry name" value="P-loop containing nucleoside triphosphate hydrolases"/>
    <property type="match status" value="1"/>
</dbReference>
<dbReference type="NCBIfam" id="TIGR00682">
    <property type="entry name" value="lpxK"/>
    <property type="match status" value="1"/>
</dbReference>
<evidence type="ECO:0000256" key="13">
    <source>
        <dbReference type="HAMAP-Rule" id="MF_00409"/>
    </source>
</evidence>
<evidence type="ECO:0000256" key="3">
    <source>
        <dbReference type="ARBA" id="ARBA00012071"/>
    </source>
</evidence>
<keyword evidence="9 13" id="KW-0418">Kinase</keyword>
<dbReference type="HAMAP" id="MF_00409">
    <property type="entry name" value="LpxK"/>
    <property type="match status" value="1"/>
</dbReference>
<evidence type="ECO:0000256" key="14">
    <source>
        <dbReference type="SAM" id="Phobius"/>
    </source>
</evidence>
<gene>
    <name evidence="13 15" type="primary">lpxK</name>
    <name evidence="15" type="ORF">GARC_1238</name>
</gene>
<dbReference type="eggNOG" id="COG1663">
    <property type="taxonomic scope" value="Bacteria"/>
</dbReference>
<name>K6YNJ9_9ALTE</name>
<keyword evidence="11 13" id="KW-0443">Lipid metabolism</keyword>
<comment type="function">
    <text evidence="1 13">Transfers the gamma-phosphate of ATP to the 4'-position of a tetraacyldisaccharide 1-phosphate intermediate (termed DS-1-P) to form tetraacyldisaccharide 1,4'-bis-phosphate (lipid IVA).</text>
</comment>
<keyword evidence="16" id="KW-1185">Reference proteome</keyword>
<dbReference type="Pfam" id="PF02606">
    <property type="entry name" value="LpxK"/>
    <property type="match status" value="1"/>
</dbReference>
<evidence type="ECO:0000256" key="11">
    <source>
        <dbReference type="ARBA" id="ARBA00023098"/>
    </source>
</evidence>
<keyword evidence="14" id="KW-0812">Transmembrane</keyword>
<comment type="similarity">
    <text evidence="13">Belongs to the LpxK family.</text>
</comment>
<dbReference type="PANTHER" id="PTHR42724">
    <property type="entry name" value="TETRAACYLDISACCHARIDE 4'-KINASE"/>
    <property type="match status" value="1"/>
</dbReference>
<comment type="pathway">
    <text evidence="2 13">Glycolipid biosynthesis; lipid IV(A) biosynthesis; lipid IV(A) from (3R)-3-hydroxytetradecanoyl-[acyl-carrier-protein] and UDP-N-acetyl-alpha-D-glucosamine: step 6/6.</text>
</comment>
<evidence type="ECO:0000256" key="9">
    <source>
        <dbReference type="ARBA" id="ARBA00022777"/>
    </source>
</evidence>
<dbReference type="GO" id="GO:0009244">
    <property type="term" value="P:lipopolysaccharide core region biosynthetic process"/>
    <property type="evidence" value="ECO:0007669"/>
    <property type="project" value="TreeGrafter"/>
</dbReference>
<dbReference type="GO" id="GO:0009245">
    <property type="term" value="P:lipid A biosynthetic process"/>
    <property type="evidence" value="ECO:0007669"/>
    <property type="project" value="UniProtKB-UniRule"/>
</dbReference>
<feature type="transmembrane region" description="Helical" evidence="14">
    <location>
        <begin position="6"/>
        <end position="29"/>
    </location>
</feature>
<protein>
    <recommendedName>
        <fullName evidence="4 13">Tetraacyldisaccharide 4'-kinase</fullName>
        <ecNumber evidence="3 13">2.7.1.130</ecNumber>
    </recommendedName>
    <alternativeName>
        <fullName evidence="12 13">Lipid A 4'-kinase</fullName>
    </alternativeName>
</protein>
<evidence type="ECO:0000256" key="10">
    <source>
        <dbReference type="ARBA" id="ARBA00022840"/>
    </source>
</evidence>
<dbReference type="EC" id="2.7.1.130" evidence="3 13"/>
<keyword evidence="10 13" id="KW-0067">ATP-binding</keyword>
<keyword evidence="6 13" id="KW-0441">Lipid A biosynthesis</keyword>
<reference evidence="15 16" key="1">
    <citation type="journal article" date="2017" name="Antonie Van Leeuwenhoek">
        <title>Rhizobium rhizosphaerae sp. nov., a novel species isolated from rice rhizosphere.</title>
        <authorList>
            <person name="Zhao J.J."/>
            <person name="Zhang J."/>
            <person name="Zhang R.J."/>
            <person name="Zhang C.W."/>
            <person name="Yin H.Q."/>
            <person name="Zhang X.X."/>
        </authorList>
    </citation>
    <scope>NUCLEOTIDE SEQUENCE [LARGE SCALE GENOMIC DNA]</scope>
    <source>
        <strain evidence="15 16">BSs20135</strain>
    </source>
</reference>
<dbReference type="GO" id="GO:0005886">
    <property type="term" value="C:plasma membrane"/>
    <property type="evidence" value="ECO:0007669"/>
    <property type="project" value="TreeGrafter"/>
</dbReference>
<evidence type="ECO:0000256" key="4">
    <source>
        <dbReference type="ARBA" id="ARBA00016436"/>
    </source>
</evidence>
<accession>K6YNJ9</accession>
<keyword evidence="7 13" id="KW-0808">Transferase</keyword>
<evidence type="ECO:0000256" key="2">
    <source>
        <dbReference type="ARBA" id="ARBA00004870"/>
    </source>
</evidence>
<organism evidence="15 16">
    <name type="scientific">Paraglaciecola arctica BSs20135</name>
    <dbReference type="NCBI Taxonomy" id="493475"/>
    <lineage>
        <taxon>Bacteria</taxon>
        <taxon>Pseudomonadati</taxon>
        <taxon>Pseudomonadota</taxon>
        <taxon>Gammaproteobacteria</taxon>
        <taxon>Alteromonadales</taxon>
        <taxon>Alteromonadaceae</taxon>
        <taxon>Paraglaciecola</taxon>
    </lineage>
</organism>
<proteinExistence type="inferred from homology"/>